<dbReference type="SUPFAM" id="SSF55797">
    <property type="entry name" value="PR-1-like"/>
    <property type="match status" value="1"/>
</dbReference>
<evidence type="ECO:0000313" key="4">
    <source>
        <dbReference type="Proteomes" id="UP000294887"/>
    </source>
</evidence>
<dbReference type="EMBL" id="SMFQ01000002">
    <property type="protein sequence ID" value="TCJ88902.1"/>
    <property type="molecule type" value="Genomic_DNA"/>
</dbReference>
<dbReference type="Pfam" id="PF22352">
    <property type="entry name" value="K319L-like_PKD"/>
    <property type="match status" value="2"/>
</dbReference>
<dbReference type="OrthoDB" id="68195at2"/>
<evidence type="ECO:0000313" key="3">
    <source>
        <dbReference type="EMBL" id="TCJ88902.1"/>
    </source>
</evidence>
<dbReference type="CDD" id="cd05379">
    <property type="entry name" value="CAP_bacterial"/>
    <property type="match status" value="1"/>
</dbReference>
<dbReference type="SMART" id="SM00089">
    <property type="entry name" value="PKD"/>
    <property type="match status" value="3"/>
</dbReference>
<keyword evidence="4" id="KW-1185">Reference proteome</keyword>
<feature type="domain" description="PKD/Chitinase" evidence="2">
    <location>
        <begin position="296"/>
        <end position="377"/>
    </location>
</feature>
<dbReference type="InterPro" id="IPR013783">
    <property type="entry name" value="Ig-like_fold"/>
</dbReference>
<dbReference type="Pfam" id="PF18911">
    <property type="entry name" value="PKD_4"/>
    <property type="match status" value="1"/>
</dbReference>
<comment type="caution">
    <text evidence="3">The sequence shown here is derived from an EMBL/GenBank/DDBJ whole genome shotgun (WGS) entry which is preliminary data.</text>
</comment>
<dbReference type="PROSITE" id="PS51257">
    <property type="entry name" value="PROKAR_LIPOPROTEIN"/>
    <property type="match status" value="1"/>
</dbReference>
<dbReference type="InterPro" id="IPR035940">
    <property type="entry name" value="CAP_sf"/>
</dbReference>
<dbReference type="RefSeq" id="WP_131904573.1">
    <property type="nucleotide sequence ID" value="NZ_BAAAFU010000008.1"/>
</dbReference>
<dbReference type="InterPro" id="IPR022409">
    <property type="entry name" value="PKD/Chitinase_dom"/>
</dbReference>
<dbReference type="InterPro" id="IPR014044">
    <property type="entry name" value="CAP_dom"/>
</dbReference>
<feature type="domain" description="PKD/Chitinase" evidence="2">
    <location>
        <begin position="206"/>
        <end position="287"/>
    </location>
</feature>
<dbReference type="CDD" id="cd00146">
    <property type="entry name" value="PKD"/>
    <property type="match status" value="1"/>
</dbReference>
<dbReference type="Gene3D" id="3.40.33.10">
    <property type="entry name" value="CAP"/>
    <property type="match status" value="1"/>
</dbReference>
<dbReference type="Gene3D" id="2.60.40.10">
    <property type="entry name" value="Immunoglobulins"/>
    <property type="match status" value="5"/>
</dbReference>
<dbReference type="Pfam" id="PF00188">
    <property type="entry name" value="CAP"/>
    <property type="match status" value="1"/>
</dbReference>
<dbReference type="PANTHER" id="PTHR31157">
    <property type="entry name" value="SCP DOMAIN-CONTAINING PROTEIN"/>
    <property type="match status" value="1"/>
</dbReference>
<dbReference type="Pfam" id="PF16403">
    <property type="entry name" value="Bact_surface_Ig-like"/>
    <property type="match status" value="2"/>
</dbReference>
<evidence type="ECO:0000259" key="2">
    <source>
        <dbReference type="SMART" id="SM00089"/>
    </source>
</evidence>
<evidence type="ECO:0000256" key="1">
    <source>
        <dbReference type="SAM" id="SignalP"/>
    </source>
</evidence>
<sequence>MHFNKLNVLQASLSILITIALSACGGGGSSSSADSDPSGGYSEKESAIEKIKAYSNGESNTAPTINDYVAAGVLGVTNETLSELNNVVKELSPEEVDSTSELEALTTQLGVNISPEVSAGGNQTVEVNKSIEITGTATDSDGKIVSYSWQKDDQVLATTATFVYTPTIVGTDSLILTVTDNDGAKASDSISLVVTAVQTVPNKAPTANAGSNKTVEVGQSIQMVGSGTDSDGSISAYEWSIDGTVLSSVSTFLYTPSEIGTDTLTLSVLDNDGSEATDTVKIVVTEATFTPNKAPTANAGADKVTQVNKGILIAGSGADSDGTISSYEWSKGPTILATSASFTYTPTDTGTDTLTLKVTDNDGDSSIDEMDVQVIAAPTSDTTPPVISLLGENPVSVDQGASYNDAGATASDNADGSITANIIVAGDTVNTNSAAGTSFTITYNVTDATGNAASQVTRTVNVVSAVDTTNPVITLSGPSTVEVIQGANYVESGATANDDRDGNITTKILIAGDTVNTSASPGTTFTITYNVSDAAGNSAIEVTRSVSIIESSDNQIPVLSASTQQNYLAVINEARAQARSCGEYGSFPAAPAVSWSDKLYKAAYEHSQDLTETNTFSHDGSGTVSDWSGYPLSKQSTMTDRVATYGYSWSRLSENVSAGTGRDTPEEAVQSWLDSDGHCKNVMDANVTQVGMALSSKSGTTYTHYWTQNFGRP</sequence>
<accession>A0A4R1F853</accession>
<dbReference type="PANTHER" id="PTHR31157:SF1">
    <property type="entry name" value="SCP DOMAIN-CONTAINING PROTEIN"/>
    <property type="match status" value="1"/>
</dbReference>
<gene>
    <name evidence="3" type="ORF">EV695_0762</name>
</gene>
<dbReference type="AlphaFoldDB" id="A0A4R1F853"/>
<feature type="signal peptide" evidence="1">
    <location>
        <begin position="1"/>
        <end position="23"/>
    </location>
</feature>
<dbReference type="InterPro" id="IPR000601">
    <property type="entry name" value="PKD_dom"/>
</dbReference>
<proteinExistence type="predicted"/>
<dbReference type="InterPro" id="IPR035986">
    <property type="entry name" value="PKD_dom_sf"/>
</dbReference>
<organism evidence="3 4">
    <name type="scientific">Cocleimonas flava</name>
    <dbReference type="NCBI Taxonomy" id="634765"/>
    <lineage>
        <taxon>Bacteria</taxon>
        <taxon>Pseudomonadati</taxon>
        <taxon>Pseudomonadota</taxon>
        <taxon>Gammaproteobacteria</taxon>
        <taxon>Thiotrichales</taxon>
        <taxon>Thiotrichaceae</taxon>
        <taxon>Cocleimonas</taxon>
    </lineage>
</organism>
<reference evidence="3 4" key="1">
    <citation type="submission" date="2019-03" db="EMBL/GenBank/DDBJ databases">
        <title>Genomic Encyclopedia of Type Strains, Phase IV (KMG-IV): sequencing the most valuable type-strain genomes for metagenomic binning, comparative biology and taxonomic classification.</title>
        <authorList>
            <person name="Goeker M."/>
        </authorList>
    </citation>
    <scope>NUCLEOTIDE SEQUENCE [LARGE SCALE GENOMIC DNA]</scope>
    <source>
        <strain evidence="3 4">DSM 24830</strain>
    </source>
</reference>
<protein>
    <submittedName>
        <fullName evidence="3">Uncharacterized protein YkwD</fullName>
    </submittedName>
</protein>
<dbReference type="SUPFAM" id="SSF49299">
    <property type="entry name" value="PKD domain"/>
    <property type="match status" value="3"/>
</dbReference>
<keyword evidence="1" id="KW-0732">Signal</keyword>
<dbReference type="InterPro" id="IPR032179">
    <property type="entry name" value="Cry22Aa_Ig-like"/>
</dbReference>
<dbReference type="Proteomes" id="UP000294887">
    <property type="component" value="Unassembled WGS sequence"/>
</dbReference>
<feature type="domain" description="PKD/Chitinase" evidence="2">
    <location>
        <begin position="116"/>
        <end position="197"/>
    </location>
</feature>
<feature type="chain" id="PRO_5020484122" evidence="1">
    <location>
        <begin position="24"/>
        <end position="713"/>
    </location>
</feature>
<name>A0A4R1F853_9GAMM</name>